<dbReference type="EMBL" id="FWFR01000001">
    <property type="protein sequence ID" value="SLN47011.1"/>
    <property type="molecule type" value="Genomic_DNA"/>
</dbReference>
<dbReference type="InterPro" id="IPR001279">
    <property type="entry name" value="Metallo-B-lactamas"/>
</dbReference>
<dbReference type="OrthoDB" id="9800940at2"/>
<protein>
    <submittedName>
        <fullName evidence="2">Ribonuclease Z</fullName>
        <ecNumber evidence="2">3.1.26.11</ecNumber>
    </submittedName>
</protein>
<evidence type="ECO:0000313" key="3">
    <source>
        <dbReference type="Proteomes" id="UP000193200"/>
    </source>
</evidence>
<evidence type="ECO:0000313" key="2">
    <source>
        <dbReference type="EMBL" id="SLN47011.1"/>
    </source>
</evidence>
<dbReference type="RefSeq" id="WP_085883226.1">
    <property type="nucleotide sequence ID" value="NZ_FWFR01000001.1"/>
</dbReference>
<dbReference type="EC" id="3.1.26.11" evidence="2"/>
<gene>
    <name evidence="2" type="primary">rnz</name>
    <name evidence="2" type="ORF">OCH7691_02021</name>
</gene>
<organism evidence="2 3">
    <name type="scientific">Oceanibacterium hippocampi</name>
    <dbReference type="NCBI Taxonomy" id="745714"/>
    <lineage>
        <taxon>Bacteria</taxon>
        <taxon>Pseudomonadati</taxon>
        <taxon>Pseudomonadota</taxon>
        <taxon>Alphaproteobacteria</taxon>
        <taxon>Sneathiellales</taxon>
        <taxon>Sneathiellaceae</taxon>
        <taxon>Oceanibacterium</taxon>
    </lineage>
</organism>
<dbReference type="GO" id="GO:0042781">
    <property type="term" value="F:3'-tRNA processing endoribonuclease activity"/>
    <property type="evidence" value="ECO:0007669"/>
    <property type="project" value="UniProtKB-EC"/>
</dbReference>
<dbReference type="Gene3D" id="3.60.15.10">
    <property type="entry name" value="Ribonuclease Z/Hydroxyacylglutathione hydrolase-like"/>
    <property type="match status" value="1"/>
</dbReference>
<accession>A0A1Y5SSV7</accession>
<dbReference type="PANTHER" id="PTHR46018">
    <property type="entry name" value="ZINC PHOSPHODIESTERASE ELAC PROTEIN 1"/>
    <property type="match status" value="1"/>
</dbReference>
<keyword evidence="2" id="KW-0378">Hydrolase</keyword>
<dbReference type="InParanoid" id="A0A1Y5SSV7"/>
<sequence length="245" mass="26853">MQVHFIGSGDAFGSGGRFNTCFHLSGREANFLIDCGASSLIALRQQQIDLNAIQSILVTHFHADHFGGLPFFMLDAQFHSRRTAPLTVAGPAGIEDRYRQLTELMFPGSSATTPRFPLHFIELVAGAGQQVGALEVDAFEVNHGNAGGPFHGYRVTVEGRTIAYTGDTEWTDSLVDLARDTDLFIAEAYFHEKRVKLHLDHASLTANLGRLEARRIVLTHMSPDMIGRPLAPPFEAARDGLRIAL</sequence>
<name>A0A1Y5SSV7_9PROT</name>
<evidence type="ECO:0000259" key="1">
    <source>
        <dbReference type="SMART" id="SM00849"/>
    </source>
</evidence>
<reference evidence="2 3" key="1">
    <citation type="submission" date="2017-03" db="EMBL/GenBank/DDBJ databases">
        <authorList>
            <person name="Afonso C.L."/>
            <person name="Miller P.J."/>
            <person name="Scott M.A."/>
            <person name="Spackman E."/>
            <person name="Goraichik I."/>
            <person name="Dimitrov K.M."/>
            <person name="Suarez D.L."/>
            <person name="Swayne D.E."/>
        </authorList>
    </citation>
    <scope>NUCLEOTIDE SEQUENCE [LARGE SCALE GENOMIC DNA]</scope>
    <source>
        <strain evidence="2 3">CECT 7691</strain>
    </source>
</reference>
<keyword evidence="3" id="KW-1185">Reference proteome</keyword>
<dbReference type="InterPro" id="IPR036866">
    <property type="entry name" value="RibonucZ/Hydroxyglut_hydro"/>
</dbReference>
<feature type="domain" description="Metallo-beta-lactamase" evidence="1">
    <location>
        <begin position="18"/>
        <end position="220"/>
    </location>
</feature>
<dbReference type="CDD" id="cd07740">
    <property type="entry name" value="metallo-hydrolase-like_MBL-fold"/>
    <property type="match status" value="1"/>
</dbReference>
<dbReference type="Pfam" id="PF23023">
    <property type="entry name" value="Anti-Pycsar_Apyc1"/>
    <property type="match status" value="1"/>
</dbReference>
<dbReference type="SUPFAM" id="SSF56281">
    <property type="entry name" value="Metallo-hydrolase/oxidoreductase"/>
    <property type="match status" value="1"/>
</dbReference>
<proteinExistence type="predicted"/>
<dbReference type="PANTHER" id="PTHR46018:SF7">
    <property type="entry name" value="RIBONUCLEASE Z"/>
    <property type="match status" value="1"/>
</dbReference>
<dbReference type="Proteomes" id="UP000193200">
    <property type="component" value="Unassembled WGS sequence"/>
</dbReference>
<dbReference type="FunCoup" id="A0A1Y5SSV7">
    <property type="interactions" value="398"/>
</dbReference>
<dbReference type="SMART" id="SM00849">
    <property type="entry name" value="Lactamase_B"/>
    <property type="match status" value="1"/>
</dbReference>
<dbReference type="AlphaFoldDB" id="A0A1Y5SSV7"/>